<dbReference type="PANTHER" id="PTHR23294:SF10">
    <property type="entry name" value="UNC93-LIKE PROTEIN MFSD11"/>
    <property type="match status" value="1"/>
</dbReference>
<dbReference type="InterPro" id="IPR036259">
    <property type="entry name" value="MFS_trans_sf"/>
</dbReference>
<dbReference type="InterPro" id="IPR051617">
    <property type="entry name" value="UNC-93-like_regulator"/>
</dbReference>
<dbReference type="GO" id="GO:0016020">
    <property type="term" value="C:membrane"/>
    <property type="evidence" value="ECO:0007669"/>
    <property type="project" value="UniProtKB-SubCell"/>
</dbReference>
<dbReference type="SUPFAM" id="SSF103473">
    <property type="entry name" value="MFS general substrate transporter"/>
    <property type="match status" value="1"/>
</dbReference>
<proteinExistence type="inferred from homology"/>
<evidence type="ECO:0000313" key="8">
    <source>
        <dbReference type="Proteomes" id="UP000095282"/>
    </source>
</evidence>
<keyword evidence="8" id="KW-1185">Reference proteome</keyword>
<organism evidence="8 9">
    <name type="scientific">Caenorhabditis tropicalis</name>
    <dbReference type="NCBI Taxonomy" id="1561998"/>
    <lineage>
        <taxon>Eukaryota</taxon>
        <taxon>Metazoa</taxon>
        <taxon>Ecdysozoa</taxon>
        <taxon>Nematoda</taxon>
        <taxon>Chromadorea</taxon>
        <taxon>Rhabditida</taxon>
        <taxon>Rhabditina</taxon>
        <taxon>Rhabditomorpha</taxon>
        <taxon>Rhabditoidea</taxon>
        <taxon>Rhabditidae</taxon>
        <taxon>Peloderinae</taxon>
        <taxon>Caenorhabditis</taxon>
    </lineage>
</organism>
<feature type="transmembrane region" description="Helical" evidence="6">
    <location>
        <begin position="187"/>
        <end position="212"/>
    </location>
</feature>
<dbReference type="Gene3D" id="1.20.1250.20">
    <property type="entry name" value="MFS general substrate transporter like domains"/>
    <property type="match status" value="1"/>
</dbReference>
<dbReference type="WBParaSite" id="Csp11.Scaffold630.g20832.t3">
    <property type="protein sequence ID" value="Csp11.Scaffold630.g20832.t3"/>
    <property type="gene ID" value="Csp11.Scaffold630.g20832"/>
</dbReference>
<evidence type="ECO:0000256" key="1">
    <source>
        <dbReference type="ARBA" id="ARBA00004141"/>
    </source>
</evidence>
<feature type="transmembrane region" description="Helical" evidence="6">
    <location>
        <begin position="99"/>
        <end position="118"/>
    </location>
</feature>
<sequence>MKQRNFELLCASMLGFGQLCIMVGYDSESFILESVIHSIHGRDPDKVSKYSGYYGLMISSAILAGITSHSVPDAVPTVTQNSTEFVQHERRYSDYEIKLLSAAFAGISAIAIVTFSLIPSRSVENSLESTEKKYGFVESFSEINLHYCNLEKMMKLLPLTALGGFNVSFWLAIFPTAMNFTKDNASLIYIPAVYGLGAGLGEVLMGIIISGLSKRIKGFGLKPTMVIGALSVCIYCAMVHVSTPFEAPMRPTSQKSIWMSQSYPLIFIISFFCGISDCCINGARSVICTIVIPQRRAQAFSVTRMYHAAACMTVFFFSPIVPLYIYTLVLPTLSIASTLLFFHVVDNTHVMERKLTEQVNMEKMRKIIEQIQ</sequence>
<dbReference type="Pfam" id="PF05978">
    <property type="entry name" value="UNC-93"/>
    <property type="match status" value="1"/>
</dbReference>
<evidence type="ECO:0000256" key="6">
    <source>
        <dbReference type="SAM" id="Phobius"/>
    </source>
</evidence>
<feature type="chain" id="PRO_5009309597" evidence="7">
    <location>
        <begin position="18"/>
        <end position="372"/>
    </location>
</feature>
<evidence type="ECO:0000256" key="5">
    <source>
        <dbReference type="ARBA" id="ARBA00023136"/>
    </source>
</evidence>
<evidence type="ECO:0000313" key="9">
    <source>
        <dbReference type="WBParaSite" id="Csp11.Scaffold630.g20832.t3"/>
    </source>
</evidence>
<dbReference type="eggNOG" id="KOG3098">
    <property type="taxonomic scope" value="Eukaryota"/>
</dbReference>
<keyword evidence="5 6" id="KW-0472">Membrane</keyword>
<feature type="transmembrane region" description="Helical" evidence="6">
    <location>
        <begin position="323"/>
        <end position="345"/>
    </location>
</feature>
<dbReference type="Proteomes" id="UP000095282">
    <property type="component" value="Unplaced"/>
</dbReference>
<evidence type="ECO:0000256" key="3">
    <source>
        <dbReference type="ARBA" id="ARBA00022692"/>
    </source>
</evidence>
<evidence type="ECO:0000256" key="7">
    <source>
        <dbReference type="SAM" id="SignalP"/>
    </source>
</evidence>
<feature type="signal peptide" evidence="7">
    <location>
        <begin position="1"/>
        <end position="17"/>
    </location>
</feature>
<name>A0A1I7UZ99_9PELO</name>
<feature type="transmembrane region" description="Helical" evidence="6">
    <location>
        <begin position="156"/>
        <end position="175"/>
    </location>
</feature>
<dbReference type="PANTHER" id="PTHR23294">
    <property type="entry name" value="ET TRANSLATION PRODUCT-RELATED"/>
    <property type="match status" value="1"/>
</dbReference>
<dbReference type="InterPro" id="IPR010291">
    <property type="entry name" value="Ion_channel_UNC-93"/>
</dbReference>
<evidence type="ECO:0000256" key="4">
    <source>
        <dbReference type="ARBA" id="ARBA00022989"/>
    </source>
</evidence>
<accession>A0A1I7UZ99</accession>
<feature type="transmembrane region" description="Helical" evidence="6">
    <location>
        <begin position="224"/>
        <end position="243"/>
    </location>
</feature>
<keyword evidence="4 6" id="KW-1133">Transmembrane helix</keyword>
<reference evidence="9" key="1">
    <citation type="submission" date="2016-11" db="UniProtKB">
        <authorList>
            <consortium name="WormBaseParasite"/>
        </authorList>
    </citation>
    <scope>IDENTIFICATION</scope>
</reference>
<comment type="subcellular location">
    <subcellularLocation>
        <location evidence="1">Membrane</location>
        <topology evidence="1">Multi-pass membrane protein</topology>
    </subcellularLocation>
</comment>
<keyword evidence="3 6" id="KW-0812">Transmembrane</keyword>
<feature type="transmembrane region" description="Helical" evidence="6">
    <location>
        <begin position="263"/>
        <end position="287"/>
    </location>
</feature>
<dbReference type="AlphaFoldDB" id="A0A1I7UZ99"/>
<comment type="similarity">
    <text evidence="2">Belongs to the unc-93 family.</text>
</comment>
<feature type="transmembrane region" description="Helical" evidence="6">
    <location>
        <begin position="299"/>
        <end position="317"/>
    </location>
</feature>
<protein>
    <submittedName>
        <fullName evidence="9">Col_cuticle_N domain-containing protein</fullName>
    </submittedName>
</protein>
<evidence type="ECO:0000256" key="2">
    <source>
        <dbReference type="ARBA" id="ARBA00009172"/>
    </source>
</evidence>
<keyword evidence="7" id="KW-0732">Signal</keyword>